<accession>A0A7T8KGA2</accession>
<keyword evidence="2" id="KW-1185">Reference proteome</keyword>
<reference evidence="2" key="1">
    <citation type="submission" date="2021-01" db="EMBL/GenBank/DDBJ databases">
        <title>Caligus Genome Assembly.</title>
        <authorList>
            <person name="Gallardo-Escarate C."/>
        </authorList>
    </citation>
    <scope>NUCLEOTIDE SEQUENCE [LARGE SCALE GENOMIC DNA]</scope>
</reference>
<proteinExistence type="predicted"/>
<dbReference type="EMBL" id="CP045894">
    <property type="protein sequence ID" value="QQP55208.1"/>
    <property type="molecule type" value="Genomic_DNA"/>
</dbReference>
<evidence type="ECO:0000313" key="2">
    <source>
        <dbReference type="Proteomes" id="UP000595437"/>
    </source>
</evidence>
<gene>
    <name evidence="1" type="ORF">FKW44_008327</name>
</gene>
<dbReference type="Proteomes" id="UP000595437">
    <property type="component" value="Chromosome 5"/>
</dbReference>
<organism evidence="1 2">
    <name type="scientific">Caligus rogercresseyi</name>
    <name type="common">Sea louse</name>
    <dbReference type="NCBI Taxonomy" id="217165"/>
    <lineage>
        <taxon>Eukaryota</taxon>
        <taxon>Metazoa</taxon>
        <taxon>Ecdysozoa</taxon>
        <taxon>Arthropoda</taxon>
        <taxon>Crustacea</taxon>
        <taxon>Multicrustacea</taxon>
        <taxon>Hexanauplia</taxon>
        <taxon>Copepoda</taxon>
        <taxon>Siphonostomatoida</taxon>
        <taxon>Caligidae</taxon>
        <taxon>Caligus</taxon>
    </lineage>
</organism>
<evidence type="ECO:0000313" key="1">
    <source>
        <dbReference type="EMBL" id="QQP55208.1"/>
    </source>
</evidence>
<sequence>MTLEDSGPVKISSRRLEMLPPYYCSFREVAHRLFEVGLDLEVFRVRIENHHRFHCPHLPMNGSEGEAMRTRVDLLRHPDQSHS</sequence>
<name>A0A7T8KGA2_CALRO</name>
<protein>
    <submittedName>
        <fullName evidence="1">Uncharacterized protein</fullName>
    </submittedName>
</protein>
<dbReference type="AlphaFoldDB" id="A0A7T8KGA2"/>